<evidence type="ECO:0000256" key="5">
    <source>
        <dbReference type="ARBA" id="ARBA00022825"/>
    </source>
</evidence>
<sequence>MDATLPLLTLPADTVVLPGVSMKVGLSKETAVAMLKLFEKPKDKDVAYSKATQDLMSSVNKLQAFFKLKRTSADGYRNASLITIACVPRITQKQIKETGENNEAGAHDSESVTPVLGTNSTEVNTSVYSFGTVCRIVRFERSGTEDFQIVVEGLSRLELGQLVDKSGLVPTARIKVRVDEDGESASSDESSDKEPTWSKTELSQLEVLHASAKEIIDLAAKSNATQFSKLMASQTTVAASVMKQLTKLGPNPGSARDTRKTAGMLVDLLMAILPTDFEDKIAVLAAFSIPERIAKGSEILKTKLDMMKITEKIDSTVDSKMNKQQREYLLRQKMRAIQEELGETDDRGEDDDLKELTQKLQSLKLSPEADKVVSRELKRIKRMPPTQAEYQVCRTYLETIAELPWDKCTEDTVVTVDQARTILDNDHYGLSHIKKRLLEYLAVLRLKSLRSESEVAQEETAAVASSEGPNGQLDDSAKPIDYSNRAPILLLVGPPGVGKTSLAKSVARALGRKFQRLSLGGVRDESEIRGHRRTYVGAMPGLFIQGLRQVGVNNPVVLLDEIDKIGGANFHGDPAAAMLEVLDPEQNATFRDHYINFPVDLSKCIFIATANNLDTIPAPLLDRMETVHLEGYTYMEKLHIAKKYLVPKQTKANGLEVDQVVIPDDVLLHICTKYTREAGVRNLERKIGAVCRAKAVDYAKSLSADDGELITVVDEAKKGAHSSYDPVVTIENLTDILGMEVYTDEDAQDAKEEPNSSHIGVVNGLAYMGTGNGGLLKFEATQMPGKGQLKLTGKLGDVIQESAQIALSWVKSNAAALHIDTDFDKVDIHLHAPAGAIPKDGPSAGVAMTLAFVSLFMGKPIPPSIAMTGEMTLRGRVLPVGGIREKLLGAHLAGVNRIMLPLANKRDVDEEQRKGGDGGVLDKMEISYVKYMWDVLELVWDLRFDPMIESRL</sequence>
<evidence type="ECO:0000256" key="6">
    <source>
        <dbReference type="ARBA" id="ARBA00022840"/>
    </source>
</evidence>
<name>A0A1D8NPR0_YARLL</name>
<comment type="function">
    <text evidence="8">ATP-dependent serine protease that mediates the selective degradation of misfolded and unassembled polypeptides in the peroxisomal matrix. Necessary for type 2 peroxisome targeting signal (PTS2)-containing protein processing and facilitates peroxisome matrix protein import.</text>
</comment>
<dbReference type="FunFam" id="3.30.230.10:FF:000039">
    <property type="entry name" value="Lon protease homolog 2, peroxisomal"/>
    <property type="match status" value="1"/>
</dbReference>
<dbReference type="InterPro" id="IPR003111">
    <property type="entry name" value="Lon_prtase_N"/>
</dbReference>
<dbReference type="InterPro" id="IPR003593">
    <property type="entry name" value="AAA+_ATPase"/>
</dbReference>
<dbReference type="eggNOG" id="KOG2004">
    <property type="taxonomic scope" value="Eukaryota"/>
</dbReference>
<feature type="active site" evidence="8 10">
    <location>
        <position position="886"/>
    </location>
</feature>
<dbReference type="InterPro" id="IPR046336">
    <property type="entry name" value="Lon_prtase_N_sf"/>
</dbReference>
<evidence type="ECO:0000256" key="2">
    <source>
        <dbReference type="ARBA" id="ARBA00022670"/>
    </source>
</evidence>
<feature type="short sequence motif" description="Microbody targeting signal" evidence="8">
    <location>
        <begin position="950"/>
        <end position="952"/>
    </location>
</feature>
<evidence type="ECO:0000256" key="14">
    <source>
        <dbReference type="SAM" id="MobiDB-lite"/>
    </source>
</evidence>
<comment type="subcellular location">
    <subcellularLocation>
        <location evidence="1 8">Peroxisome matrix</location>
    </subcellularLocation>
</comment>
<dbReference type="GO" id="GO:0004176">
    <property type="term" value="F:ATP-dependent peptidase activity"/>
    <property type="evidence" value="ECO:0007669"/>
    <property type="project" value="UniProtKB-UniRule"/>
</dbReference>
<dbReference type="InterPro" id="IPR015947">
    <property type="entry name" value="PUA-like_sf"/>
</dbReference>
<keyword evidence="5 8" id="KW-0720">Serine protease</keyword>
<dbReference type="SUPFAM" id="SSF52540">
    <property type="entry name" value="P-loop containing nucleoside triphosphate hydrolases"/>
    <property type="match status" value="1"/>
</dbReference>
<evidence type="ECO:0000256" key="9">
    <source>
        <dbReference type="PIRNR" id="PIRNR001174"/>
    </source>
</evidence>
<dbReference type="InterPro" id="IPR027501">
    <property type="entry name" value="Lonp2_euk"/>
</dbReference>
<evidence type="ECO:0000313" key="18">
    <source>
        <dbReference type="Proteomes" id="UP000182444"/>
    </source>
</evidence>
<keyword evidence="6 8" id="KW-0067">ATP-binding</keyword>
<evidence type="ECO:0000256" key="11">
    <source>
        <dbReference type="PIRSR" id="PIRSR001174-2"/>
    </source>
</evidence>
<dbReference type="PROSITE" id="PS01046">
    <property type="entry name" value="LON_SER"/>
    <property type="match status" value="1"/>
</dbReference>
<dbReference type="SUPFAM" id="SSF88697">
    <property type="entry name" value="PUA domain-like"/>
    <property type="match status" value="1"/>
</dbReference>
<dbReference type="Gene3D" id="1.20.58.1480">
    <property type="match status" value="1"/>
</dbReference>
<dbReference type="Pfam" id="PF05362">
    <property type="entry name" value="Lon_C"/>
    <property type="match status" value="1"/>
</dbReference>
<dbReference type="PRINTS" id="PR00830">
    <property type="entry name" value="ENDOLAPTASE"/>
</dbReference>
<dbReference type="Pfam" id="PF22667">
    <property type="entry name" value="Lon_lid"/>
    <property type="match status" value="1"/>
</dbReference>
<feature type="domain" description="Lon proteolytic" evidence="15">
    <location>
        <begin position="756"/>
        <end position="942"/>
    </location>
</feature>
<dbReference type="FunFam" id="1.20.5.5270:FF:000002">
    <property type="entry name" value="Lon protease homolog"/>
    <property type="match status" value="1"/>
</dbReference>
<dbReference type="Gene3D" id="1.10.8.60">
    <property type="match status" value="1"/>
</dbReference>
<dbReference type="InterPro" id="IPR054594">
    <property type="entry name" value="Lon_lid"/>
</dbReference>
<dbReference type="InterPro" id="IPR027417">
    <property type="entry name" value="P-loop_NTPase"/>
</dbReference>
<dbReference type="GO" id="GO:0005524">
    <property type="term" value="F:ATP binding"/>
    <property type="evidence" value="ECO:0007669"/>
    <property type="project" value="UniProtKB-UniRule"/>
</dbReference>
<dbReference type="GO" id="GO:0006515">
    <property type="term" value="P:protein quality control for misfolded or incompletely synthesized proteins"/>
    <property type="evidence" value="ECO:0007669"/>
    <property type="project" value="UniProtKB-UniRule"/>
</dbReference>
<evidence type="ECO:0000259" key="15">
    <source>
        <dbReference type="PROSITE" id="PS51786"/>
    </source>
</evidence>
<dbReference type="InterPro" id="IPR008269">
    <property type="entry name" value="Lon_proteolytic"/>
</dbReference>
<dbReference type="PIRSF" id="PIRSF001174">
    <property type="entry name" value="Lon_proteas"/>
    <property type="match status" value="1"/>
</dbReference>
<dbReference type="VEuPathDB" id="FungiDB:YALI1_F31001g"/>
<reference evidence="17 18" key="1">
    <citation type="journal article" date="2016" name="PLoS ONE">
        <title>Sequence Assembly of Yarrowia lipolytica Strain W29/CLIB89 Shows Transposable Element Diversity.</title>
        <authorList>
            <person name="Magnan C."/>
            <person name="Yu J."/>
            <person name="Chang I."/>
            <person name="Jahn E."/>
            <person name="Kanomata Y."/>
            <person name="Wu J."/>
            <person name="Zeller M."/>
            <person name="Oakes M."/>
            <person name="Baldi P."/>
            <person name="Sandmeyer S."/>
        </authorList>
    </citation>
    <scope>NUCLEOTIDE SEQUENCE [LARGE SCALE GENOMIC DNA]</scope>
    <source>
        <strain evidence="18">CLIB89(W29)</strain>
    </source>
</reference>
<evidence type="ECO:0000256" key="12">
    <source>
        <dbReference type="PROSITE-ProRule" id="PRU01122"/>
    </source>
</evidence>
<evidence type="ECO:0000256" key="8">
    <source>
        <dbReference type="HAMAP-Rule" id="MF_03121"/>
    </source>
</evidence>
<dbReference type="InterPro" id="IPR027065">
    <property type="entry name" value="Lon_Prtase"/>
</dbReference>
<dbReference type="GO" id="GO:0005782">
    <property type="term" value="C:peroxisomal matrix"/>
    <property type="evidence" value="ECO:0007669"/>
    <property type="project" value="UniProtKB-SubCell"/>
</dbReference>
<evidence type="ECO:0000256" key="3">
    <source>
        <dbReference type="ARBA" id="ARBA00022741"/>
    </source>
</evidence>
<dbReference type="EC" id="3.4.21.-" evidence="8"/>
<feature type="binding site" evidence="8 11">
    <location>
        <begin position="493"/>
        <end position="500"/>
    </location>
    <ligand>
        <name>ATP</name>
        <dbReference type="ChEBI" id="CHEBI:30616"/>
    </ligand>
</feature>
<dbReference type="Gene3D" id="3.40.50.300">
    <property type="entry name" value="P-loop containing nucleotide triphosphate hydrolases"/>
    <property type="match status" value="1"/>
</dbReference>
<evidence type="ECO:0000313" key="17">
    <source>
        <dbReference type="EMBL" id="AOW07613.1"/>
    </source>
</evidence>
<comment type="similarity">
    <text evidence="8 9 12 13">Belongs to the peptidase S16 family.</text>
</comment>
<dbReference type="GO" id="GO:0016558">
    <property type="term" value="P:protein import into peroxisome matrix"/>
    <property type="evidence" value="ECO:0007669"/>
    <property type="project" value="UniProtKB-UniRule"/>
</dbReference>
<keyword evidence="4 8" id="KW-0378">Hydrolase</keyword>
<dbReference type="HAMAP" id="MF_03121">
    <property type="entry name" value="lonp2_euk"/>
    <property type="match status" value="1"/>
</dbReference>
<dbReference type="SMART" id="SM00464">
    <property type="entry name" value="LON"/>
    <property type="match status" value="1"/>
</dbReference>
<dbReference type="VEuPathDB" id="FungiDB:YALI0_F23595g"/>
<evidence type="ECO:0000256" key="10">
    <source>
        <dbReference type="PIRSR" id="PIRSR001174-1"/>
    </source>
</evidence>
<evidence type="ECO:0000256" key="13">
    <source>
        <dbReference type="RuleBase" id="RU000591"/>
    </source>
</evidence>
<dbReference type="InterPro" id="IPR020568">
    <property type="entry name" value="Ribosomal_Su5_D2-typ_SF"/>
</dbReference>
<dbReference type="GO" id="GO:0004252">
    <property type="term" value="F:serine-type endopeptidase activity"/>
    <property type="evidence" value="ECO:0007669"/>
    <property type="project" value="UniProtKB-UniRule"/>
</dbReference>
<dbReference type="EMBL" id="CP017558">
    <property type="protein sequence ID" value="AOW07613.1"/>
    <property type="molecule type" value="Genomic_DNA"/>
</dbReference>
<organism evidence="17 18">
    <name type="scientific">Yarrowia lipolytica</name>
    <name type="common">Candida lipolytica</name>
    <dbReference type="NCBI Taxonomy" id="4952"/>
    <lineage>
        <taxon>Eukaryota</taxon>
        <taxon>Fungi</taxon>
        <taxon>Dikarya</taxon>
        <taxon>Ascomycota</taxon>
        <taxon>Saccharomycotina</taxon>
        <taxon>Dipodascomycetes</taxon>
        <taxon>Dipodascales</taxon>
        <taxon>Dipodascales incertae sedis</taxon>
        <taxon>Yarrowia</taxon>
    </lineage>
</organism>
<dbReference type="InterPro" id="IPR014721">
    <property type="entry name" value="Ribsml_uS5_D2-typ_fold_subgr"/>
</dbReference>
<dbReference type="FunFam" id="1.10.8.60:FF:000091">
    <property type="entry name" value="Lon protease homolog 2, peroxisomal"/>
    <property type="match status" value="1"/>
</dbReference>
<accession>A0A1D8NPR0</accession>
<dbReference type="Proteomes" id="UP000182444">
    <property type="component" value="Chromosome 1F"/>
</dbReference>
<dbReference type="KEGG" id="yli:2908759"/>
<feature type="domain" description="Lon N-terminal" evidence="16">
    <location>
        <begin position="5"/>
        <end position="304"/>
    </location>
</feature>
<dbReference type="PROSITE" id="PS51786">
    <property type="entry name" value="LON_PROTEOLYTIC"/>
    <property type="match status" value="1"/>
</dbReference>
<dbReference type="Gene3D" id="3.30.230.10">
    <property type="match status" value="1"/>
</dbReference>
<protein>
    <recommendedName>
        <fullName evidence="8">Lon protease homolog 2, peroxisomal</fullName>
        <ecNumber evidence="8">3.4.21.-</ecNumber>
    </recommendedName>
</protein>
<dbReference type="CDD" id="cd19500">
    <property type="entry name" value="RecA-like_Lon"/>
    <property type="match status" value="1"/>
</dbReference>
<dbReference type="GeneID" id="2908759"/>
<dbReference type="RefSeq" id="XP_505795.3">
    <property type="nucleotide sequence ID" value="XM_505795.3"/>
</dbReference>
<feature type="active site" evidence="8 10">
    <location>
        <position position="843"/>
    </location>
</feature>
<gene>
    <name evidence="17" type="ORF">YALI1_F31001g</name>
</gene>
<proteinExistence type="inferred from homology"/>
<keyword evidence="3 8" id="KW-0547">Nucleotide-binding</keyword>
<feature type="region of interest" description="Disordered" evidence="14">
    <location>
        <begin position="179"/>
        <end position="198"/>
    </location>
</feature>
<keyword evidence="7 8" id="KW-0576">Peroxisome</keyword>
<evidence type="ECO:0000256" key="4">
    <source>
        <dbReference type="ARBA" id="ARBA00022801"/>
    </source>
</evidence>
<dbReference type="PANTHER" id="PTHR10046">
    <property type="entry name" value="ATP DEPENDENT LON PROTEASE FAMILY MEMBER"/>
    <property type="match status" value="1"/>
</dbReference>
<evidence type="ECO:0000259" key="16">
    <source>
        <dbReference type="PROSITE" id="PS51787"/>
    </source>
</evidence>
<dbReference type="PROSITE" id="PS51787">
    <property type="entry name" value="LON_N"/>
    <property type="match status" value="1"/>
</dbReference>
<keyword evidence="2 8" id="KW-0645">Protease</keyword>
<dbReference type="GO" id="GO:0016887">
    <property type="term" value="F:ATP hydrolysis activity"/>
    <property type="evidence" value="ECO:0007669"/>
    <property type="project" value="UniProtKB-UniRule"/>
</dbReference>
<dbReference type="Gene3D" id="1.20.5.5270">
    <property type="match status" value="1"/>
</dbReference>
<dbReference type="NCBIfam" id="TIGR00763">
    <property type="entry name" value="lon"/>
    <property type="match status" value="1"/>
</dbReference>
<evidence type="ECO:0000256" key="7">
    <source>
        <dbReference type="ARBA" id="ARBA00023140"/>
    </source>
</evidence>
<dbReference type="Pfam" id="PF02190">
    <property type="entry name" value="LON_substr_bdg"/>
    <property type="match status" value="1"/>
</dbReference>
<dbReference type="SUPFAM" id="SSF54211">
    <property type="entry name" value="Ribosomal protein S5 domain 2-like"/>
    <property type="match status" value="1"/>
</dbReference>
<dbReference type="SMART" id="SM00382">
    <property type="entry name" value="AAA"/>
    <property type="match status" value="1"/>
</dbReference>
<evidence type="ECO:0000256" key="1">
    <source>
        <dbReference type="ARBA" id="ARBA00004253"/>
    </source>
</evidence>
<dbReference type="InterPro" id="IPR003959">
    <property type="entry name" value="ATPase_AAA_core"/>
</dbReference>
<dbReference type="InterPro" id="IPR008268">
    <property type="entry name" value="Peptidase_S16_AS"/>
</dbReference>
<dbReference type="GO" id="GO:0016485">
    <property type="term" value="P:protein processing"/>
    <property type="evidence" value="ECO:0007669"/>
    <property type="project" value="UniProtKB-UniRule"/>
</dbReference>
<dbReference type="Pfam" id="PF00004">
    <property type="entry name" value="AAA"/>
    <property type="match status" value="1"/>
</dbReference>
<dbReference type="AlphaFoldDB" id="A0A1D8NPR0"/>
<dbReference type="InterPro" id="IPR004815">
    <property type="entry name" value="Lon_bac/euk-typ"/>
</dbReference>
<dbReference type="Gene3D" id="2.30.130.40">
    <property type="entry name" value="LON domain-like"/>
    <property type="match status" value="1"/>
</dbReference>